<evidence type="ECO:0000313" key="6">
    <source>
        <dbReference type="Proteomes" id="UP001345827"/>
    </source>
</evidence>
<dbReference type="InterPro" id="IPR016461">
    <property type="entry name" value="COMT-like"/>
</dbReference>
<organism evidence="5 6">
    <name type="scientific">Vermiconidia calcicola</name>
    <dbReference type="NCBI Taxonomy" id="1690605"/>
    <lineage>
        <taxon>Eukaryota</taxon>
        <taxon>Fungi</taxon>
        <taxon>Dikarya</taxon>
        <taxon>Ascomycota</taxon>
        <taxon>Pezizomycotina</taxon>
        <taxon>Dothideomycetes</taxon>
        <taxon>Dothideomycetidae</taxon>
        <taxon>Mycosphaerellales</taxon>
        <taxon>Extremaceae</taxon>
        <taxon>Vermiconidia</taxon>
    </lineage>
</organism>
<gene>
    <name evidence="5" type="ORF">LTR25_005576</name>
</gene>
<evidence type="ECO:0000256" key="1">
    <source>
        <dbReference type="ARBA" id="ARBA00022603"/>
    </source>
</evidence>
<keyword evidence="2" id="KW-0808">Transferase</keyword>
<dbReference type="SUPFAM" id="SSF53335">
    <property type="entry name" value="S-adenosyl-L-methionine-dependent methyltransferases"/>
    <property type="match status" value="1"/>
</dbReference>
<evidence type="ECO:0000256" key="2">
    <source>
        <dbReference type="ARBA" id="ARBA00022679"/>
    </source>
</evidence>
<name>A0AAV9QAG4_9PEZI</name>
<comment type="caution">
    <text evidence="5">The sequence shown here is derived from an EMBL/GenBank/DDBJ whole genome shotgun (WGS) entry which is preliminary data.</text>
</comment>
<sequence>MDYMHETGFHQFPAKSDEKSPFEYAHKSGFFEFFEKNRDQRKYFDDFMSIRREGLVVWHETYPIADQLGPGADTNPEAVMLVDVGGGWGHDLKSLFKTHPGLSGRLILQDLPIIIGQVQSRSDTDGFELMSYDIFTPQPVKGARAYYFHNICHDWPDTECIRFLTNTAKSMKKGYSRLLIDDYVLPNIGAPDRGSSMDILMMMFCSGMERTVRQWQDLLDACGLEITRIWNTRSDYESVIDAQLKE</sequence>
<dbReference type="Pfam" id="PF00891">
    <property type="entry name" value="Methyltransf_2"/>
    <property type="match status" value="1"/>
</dbReference>
<dbReference type="PANTHER" id="PTHR43712:SF11">
    <property type="entry name" value="O-METHYLTRANSFERASE (AFU_ORTHOLOGUE AFUA_2G17820)-RELATED"/>
    <property type="match status" value="1"/>
</dbReference>
<dbReference type="PANTHER" id="PTHR43712">
    <property type="entry name" value="PUTATIVE (AFU_ORTHOLOGUE AFUA_4G14580)-RELATED"/>
    <property type="match status" value="1"/>
</dbReference>
<protein>
    <recommendedName>
        <fullName evidence="4">O-methyltransferase C-terminal domain-containing protein</fullName>
    </recommendedName>
</protein>
<dbReference type="Proteomes" id="UP001345827">
    <property type="component" value="Unassembled WGS sequence"/>
</dbReference>
<dbReference type="Gene3D" id="3.40.50.150">
    <property type="entry name" value="Vaccinia Virus protein VP39"/>
    <property type="match status" value="1"/>
</dbReference>
<dbReference type="GO" id="GO:0032259">
    <property type="term" value="P:methylation"/>
    <property type="evidence" value="ECO:0007669"/>
    <property type="project" value="UniProtKB-KW"/>
</dbReference>
<evidence type="ECO:0000259" key="4">
    <source>
        <dbReference type="Pfam" id="PF00891"/>
    </source>
</evidence>
<keyword evidence="1" id="KW-0489">Methyltransferase</keyword>
<dbReference type="EMBL" id="JAXLQG010000008">
    <property type="protein sequence ID" value="KAK5536901.1"/>
    <property type="molecule type" value="Genomic_DNA"/>
</dbReference>
<evidence type="ECO:0000313" key="5">
    <source>
        <dbReference type="EMBL" id="KAK5536901.1"/>
    </source>
</evidence>
<dbReference type="AlphaFoldDB" id="A0AAV9QAG4"/>
<keyword evidence="3" id="KW-0949">S-adenosyl-L-methionine</keyword>
<evidence type="ECO:0000256" key="3">
    <source>
        <dbReference type="ARBA" id="ARBA00022691"/>
    </source>
</evidence>
<feature type="domain" description="O-methyltransferase C-terminal" evidence="4">
    <location>
        <begin position="79"/>
        <end position="223"/>
    </location>
</feature>
<keyword evidence="6" id="KW-1185">Reference proteome</keyword>
<dbReference type="PROSITE" id="PS51683">
    <property type="entry name" value="SAM_OMT_II"/>
    <property type="match status" value="1"/>
</dbReference>
<dbReference type="GO" id="GO:0008171">
    <property type="term" value="F:O-methyltransferase activity"/>
    <property type="evidence" value="ECO:0007669"/>
    <property type="project" value="InterPro"/>
</dbReference>
<dbReference type="InterPro" id="IPR001077">
    <property type="entry name" value="COMT_C"/>
</dbReference>
<reference evidence="5 6" key="1">
    <citation type="submission" date="2023-06" db="EMBL/GenBank/DDBJ databases">
        <title>Black Yeasts Isolated from many extreme environments.</title>
        <authorList>
            <person name="Coleine C."/>
            <person name="Stajich J.E."/>
            <person name="Selbmann L."/>
        </authorList>
    </citation>
    <scope>NUCLEOTIDE SEQUENCE [LARGE SCALE GENOMIC DNA]</scope>
    <source>
        <strain evidence="5 6">CCFEE 5887</strain>
    </source>
</reference>
<dbReference type="InterPro" id="IPR029063">
    <property type="entry name" value="SAM-dependent_MTases_sf"/>
</dbReference>
<accession>A0AAV9QAG4</accession>
<proteinExistence type="predicted"/>